<sequence>MDAKGRITYYTAATDSEGTLLRQRVLQGEQHNEAFSRDELRWECTVPLPSSAKNAAALGLVWLDEMEATNLIAETLASSN</sequence>
<accession>A0ABS6TKW9</accession>
<dbReference type="Proteomes" id="UP000735541">
    <property type="component" value="Unassembled WGS sequence"/>
</dbReference>
<name>A0ABS6TKW9_STRHA</name>
<comment type="caution">
    <text evidence="1">The sequence shown here is derived from an EMBL/GenBank/DDBJ whole genome shotgun (WGS) entry which is preliminary data.</text>
</comment>
<evidence type="ECO:0000313" key="1">
    <source>
        <dbReference type="EMBL" id="MBV7668860.1"/>
    </source>
</evidence>
<evidence type="ECO:0000313" key="2">
    <source>
        <dbReference type="Proteomes" id="UP000735541"/>
    </source>
</evidence>
<reference evidence="1 2" key="1">
    <citation type="submission" date="2021-07" db="EMBL/GenBank/DDBJ databases">
        <title>Sequencing Streptomyces halstedii LGO-A4 genome an citrus endophytic actinomycete.</title>
        <authorList>
            <person name="Samborskyy M."/>
            <person name="Scott N."/>
            <person name="Deglau R."/>
            <person name="Dickens S."/>
            <person name="Oliveira L.G."/>
        </authorList>
    </citation>
    <scope>NUCLEOTIDE SEQUENCE [LARGE SCALE GENOMIC DNA]</scope>
    <source>
        <strain evidence="1 2">LGO-A4</strain>
    </source>
</reference>
<dbReference type="EMBL" id="JAHUVW010000001">
    <property type="protein sequence ID" value="MBV7668860.1"/>
    <property type="molecule type" value="Genomic_DNA"/>
</dbReference>
<keyword evidence="2" id="KW-1185">Reference proteome</keyword>
<protein>
    <submittedName>
        <fullName evidence="1">Uncharacterized protein</fullName>
    </submittedName>
</protein>
<proteinExistence type="predicted"/>
<organism evidence="1 2">
    <name type="scientific">Streptomyces halstedii</name>
    <dbReference type="NCBI Taxonomy" id="1944"/>
    <lineage>
        <taxon>Bacteria</taxon>
        <taxon>Bacillati</taxon>
        <taxon>Actinomycetota</taxon>
        <taxon>Actinomycetes</taxon>
        <taxon>Kitasatosporales</taxon>
        <taxon>Streptomycetaceae</taxon>
        <taxon>Streptomyces</taxon>
    </lineage>
</organism>
<gene>
    <name evidence="1" type="ORF">STHAL_05020</name>
</gene>